<sequence length="137" mass="14242">MSTRHAASTFDVSDFSPRDWSPSVATGVTPGDIDMVKNFSGDIEGRSVTRFVGGLTEDQSAGAYAAWESFEGSIDGVAGSFAFVHTQVLSDSTVEAMALHIVPSSGTGGLAGLAGAGGIRVDEDGTHRLWLDYSLPD</sequence>
<name>A0A1B1JYE8_RHOOP</name>
<evidence type="ECO:0000313" key="2">
    <source>
        <dbReference type="Proteomes" id="UP000186108"/>
    </source>
</evidence>
<dbReference type="Gene3D" id="2.40.350.10">
    <property type="entry name" value="SO1590-like"/>
    <property type="match status" value="1"/>
</dbReference>
<dbReference type="InterPro" id="IPR023159">
    <property type="entry name" value="SO1590-like_sf"/>
</dbReference>
<reference evidence="1 2" key="1">
    <citation type="submission" date="2014-07" db="EMBL/GenBank/DDBJ databases">
        <authorList>
            <person name="Zhang J.E."/>
            <person name="Yang H."/>
            <person name="Guo J."/>
            <person name="Deng Z."/>
            <person name="Luo H."/>
            <person name="Luo M."/>
            <person name="Zhao B."/>
        </authorList>
    </citation>
    <scope>NUCLEOTIDE SEQUENCE [LARGE SCALE GENOMIC DNA]</scope>
    <source>
        <strain evidence="1 2">1CP</strain>
    </source>
</reference>
<dbReference type="PATRIC" id="fig|37919.13.peg.647"/>
<dbReference type="AlphaFoldDB" id="A0A1B1JYE8"/>
<dbReference type="InterPro" id="IPR021607">
    <property type="entry name" value="DUF3224"/>
</dbReference>
<proteinExistence type="predicted"/>
<dbReference type="RefSeq" id="WP_065488878.1">
    <property type="nucleotide sequence ID" value="NZ_CP009111.1"/>
</dbReference>
<gene>
    <name evidence="1" type="ORF">R1CP_03220</name>
</gene>
<dbReference type="SUPFAM" id="SSF159238">
    <property type="entry name" value="SO1590-like"/>
    <property type="match status" value="1"/>
</dbReference>
<evidence type="ECO:0000313" key="1">
    <source>
        <dbReference type="EMBL" id="ANS25384.1"/>
    </source>
</evidence>
<dbReference type="Proteomes" id="UP000186108">
    <property type="component" value="Chromosome"/>
</dbReference>
<dbReference type="Pfam" id="PF11528">
    <property type="entry name" value="DUF3224"/>
    <property type="match status" value="1"/>
</dbReference>
<protein>
    <recommendedName>
        <fullName evidence="3">DUF3224 domain-containing protein</fullName>
    </recommendedName>
</protein>
<accession>A0A1B1JYE8</accession>
<dbReference type="EMBL" id="CP009111">
    <property type="protein sequence ID" value="ANS25384.1"/>
    <property type="molecule type" value="Genomic_DNA"/>
</dbReference>
<organism evidence="1 2">
    <name type="scientific">Rhodococcus opacus</name>
    <name type="common">Nocardia opaca</name>
    <dbReference type="NCBI Taxonomy" id="37919"/>
    <lineage>
        <taxon>Bacteria</taxon>
        <taxon>Bacillati</taxon>
        <taxon>Actinomycetota</taxon>
        <taxon>Actinomycetes</taxon>
        <taxon>Mycobacteriales</taxon>
        <taxon>Nocardiaceae</taxon>
        <taxon>Rhodococcus</taxon>
    </lineage>
</organism>
<evidence type="ECO:0008006" key="3">
    <source>
        <dbReference type="Google" id="ProtNLM"/>
    </source>
</evidence>